<name>A0ABQ8VFM9_9AGAR</name>
<dbReference type="PROSITE" id="PS51257">
    <property type="entry name" value="PROKAR_LIPOPROTEIN"/>
    <property type="match status" value="1"/>
</dbReference>
<keyword evidence="2" id="KW-1185">Reference proteome</keyword>
<reference evidence="1" key="1">
    <citation type="submission" date="2022-08" db="EMBL/GenBank/DDBJ databases">
        <title>A Global Phylogenomic Analysis of the Shiitake Genus Lentinula.</title>
        <authorList>
            <consortium name="DOE Joint Genome Institute"/>
            <person name="Sierra-Patev S."/>
            <person name="Min B."/>
            <person name="Naranjo-Ortiz M."/>
            <person name="Looney B."/>
            <person name="Konkel Z."/>
            <person name="Slot J.C."/>
            <person name="Sakamoto Y."/>
            <person name="Steenwyk J.L."/>
            <person name="Rokas A."/>
            <person name="Carro J."/>
            <person name="Camarero S."/>
            <person name="Ferreira P."/>
            <person name="Molpeceres G."/>
            <person name="Ruiz-Duenas F.J."/>
            <person name="Serrano A."/>
            <person name="Henrissat B."/>
            <person name="Drula E."/>
            <person name="Hughes K.W."/>
            <person name="Mata J.L."/>
            <person name="Ishikawa N.K."/>
            <person name="Vargas-Isla R."/>
            <person name="Ushijima S."/>
            <person name="Smith C.A."/>
            <person name="Ahrendt S."/>
            <person name="Andreopoulos W."/>
            <person name="He G."/>
            <person name="Labutti K."/>
            <person name="Lipzen A."/>
            <person name="Ng V."/>
            <person name="Riley R."/>
            <person name="Sandor L."/>
            <person name="Barry K."/>
            <person name="Martinez A.T."/>
            <person name="Xiao Y."/>
            <person name="Gibbons J.G."/>
            <person name="Terashima K."/>
            <person name="Grigoriev I.V."/>
            <person name="Hibbett D.S."/>
        </authorList>
    </citation>
    <scope>NUCLEOTIDE SEQUENCE</scope>
    <source>
        <strain evidence="1">RHP3577 ss4</strain>
    </source>
</reference>
<comment type="caution">
    <text evidence="1">The sequence shown here is derived from an EMBL/GenBank/DDBJ whole genome shotgun (WGS) entry which is preliminary data.</text>
</comment>
<dbReference type="EMBL" id="JANVFT010000042">
    <property type="protein sequence ID" value="KAJ4491027.1"/>
    <property type="molecule type" value="Genomic_DNA"/>
</dbReference>
<gene>
    <name evidence="1" type="ORF">C8R41DRAFT_903132</name>
</gene>
<sequence length="179" mass="20150">MDEMIVRVAKEYLRSDSSSTSTSPGGGGTGCDEVVAVTTHWEEDVPWSLDEDLGVFKWFKLGGGKVNKEFARNASLLSEHSQKYFKYELPQVEDLCYLNSSVFECPHSLIGYIYAQWCIWVYAVGPLKRRATGMSVMKGDDNARYRWAASVKPEDDLEVEVIATDIVSIIFTLFLCILL</sequence>
<organism evidence="1 2">
    <name type="scientific">Lentinula lateritia</name>
    <dbReference type="NCBI Taxonomy" id="40482"/>
    <lineage>
        <taxon>Eukaryota</taxon>
        <taxon>Fungi</taxon>
        <taxon>Dikarya</taxon>
        <taxon>Basidiomycota</taxon>
        <taxon>Agaricomycotina</taxon>
        <taxon>Agaricomycetes</taxon>
        <taxon>Agaricomycetidae</taxon>
        <taxon>Agaricales</taxon>
        <taxon>Marasmiineae</taxon>
        <taxon>Omphalotaceae</taxon>
        <taxon>Lentinula</taxon>
    </lineage>
</organism>
<evidence type="ECO:0000313" key="2">
    <source>
        <dbReference type="Proteomes" id="UP001150217"/>
    </source>
</evidence>
<proteinExistence type="predicted"/>
<evidence type="ECO:0000313" key="1">
    <source>
        <dbReference type="EMBL" id="KAJ4491027.1"/>
    </source>
</evidence>
<dbReference type="Proteomes" id="UP001150217">
    <property type="component" value="Unassembled WGS sequence"/>
</dbReference>
<accession>A0ABQ8VFM9</accession>
<protein>
    <submittedName>
        <fullName evidence="1">Uncharacterized protein</fullName>
    </submittedName>
</protein>